<dbReference type="SUPFAM" id="SSF56112">
    <property type="entry name" value="Protein kinase-like (PK-like)"/>
    <property type="match status" value="1"/>
</dbReference>
<dbReference type="InterPro" id="IPR050538">
    <property type="entry name" value="MAP_kinase_kinase_kinase"/>
</dbReference>
<keyword evidence="2" id="KW-0808">Transferase</keyword>
<dbReference type="AlphaFoldDB" id="A0A086T673"/>
<evidence type="ECO:0000259" key="10">
    <source>
        <dbReference type="PROSITE" id="PS50011"/>
    </source>
</evidence>
<evidence type="ECO:0000256" key="3">
    <source>
        <dbReference type="ARBA" id="ARBA00022741"/>
    </source>
</evidence>
<accession>A0A086T673</accession>
<dbReference type="STRING" id="857340.A0A086T673"/>
<dbReference type="Proteomes" id="UP000029964">
    <property type="component" value="Unassembled WGS sequence"/>
</dbReference>
<proteinExistence type="inferred from homology"/>
<evidence type="ECO:0000256" key="8">
    <source>
        <dbReference type="PROSITE-ProRule" id="PRU10141"/>
    </source>
</evidence>
<dbReference type="OrthoDB" id="4062651at2759"/>
<dbReference type="HOGENOM" id="CLU_029466_1_1_1"/>
<dbReference type="InterPro" id="IPR008271">
    <property type="entry name" value="Ser/Thr_kinase_AS"/>
</dbReference>
<organism evidence="11 12">
    <name type="scientific">Hapsidospora chrysogenum (strain ATCC 11550 / CBS 779.69 / DSM 880 / IAM 14645 / JCM 23072 / IMI 49137)</name>
    <name type="common">Acremonium chrysogenum</name>
    <dbReference type="NCBI Taxonomy" id="857340"/>
    <lineage>
        <taxon>Eukaryota</taxon>
        <taxon>Fungi</taxon>
        <taxon>Dikarya</taxon>
        <taxon>Ascomycota</taxon>
        <taxon>Pezizomycotina</taxon>
        <taxon>Sordariomycetes</taxon>
        <taxon>Hypocreomycetidae</taxon>
        <taxon>Hypocreales</taxon>
        <taxon>Bionectriaceae</taxon>
        <taxon>Hapsidospora</taxon>
    </lineage>
</organism>
<reference evidence="12" key="1">
    <citation type="journal article" date="2014" name="Genome Announc.">
        <title>Genome sequence and annotation of Acremonium chrysogenum, producer of the beta-lactam antibiotic cephalosporin C.</title>
        <authorList>
            <person name="Terfehr D."/>
            <person name="Dahlmann T.A."/>
            <person name="Specht T."/>
            <person name="Zadra I."/>
            <person name="Kuernsteiner H."/>
            <person name="Kueck U."/>
        </authorList>
    </citation>
    <scope>NUCLEOTIDE SEQUENCE [LARGE SCALE GENOMIC DNA]</scope>
    <source>
        <strain evidence="12">ATCC 11550 / CBS 779.69 / DSM 880 / IAM 14645 / JCM 23072 / IMI 49137</strain>
    </source>
</reference>
<evidence type="ECO:0000256" key="1">
    <source>
        <dbReference type="ARBA" id="ARBA00012411"/>
    </source>
</evidence>
<evidence type="ECO:0000256" key="4">
    <source>
        <dbReference type="ARBA" id="ARBA00022777"/>
    </source>
</evidence>
<dbReference type="EC" id="2.7.11.24" evidence="1"/>
<dbReference type="PANTHER" id="PTHR48016:SF56">
    <property type="entry name" value="MAPKK KINASE"/>
    <property type="match status" value="1"/>
</dbReference>
<sequence>MDLDSTVVMFYDKSRGQTCQVYGEGAFPFAHDRPRRVVVGPKINTIIGIGGLARDLLRFELQWHCEEDEVAASVKKIRETPYLDDDPRFARTIDEADTVPSSRMPTRIHTPGPQSLKVRYVEVCRLGRGQFGEVHKGLDIDSGKFIAVKKIPAPTTGFHEEWTKLKREIEILSSLSHDHIVNFISFQGLGGPEVEIIMGLKDGSLASLMRGTHSDVQNIVDTVLHHILQALDCLAAQGIIHRDVKPENILYVSRQGRFHYLLGDFGLSNRQISSTSQCGSALYAAPEVHETGEQTPKADVWSLFITILWVSNTHGFREASRTFKCFPDVRRAVLSAAPHLPSIQEMARVDPVERASAAQMLVKCYEGRGLISPRSHVPPLENLDPVSSKASTDLKVIVRGQDKPNTDFHKGRI</sequence>
<dbReference type="CDD" id="cd00180">
    <property type="entry name" value="PKc"/>
    <property type="match status" value="1"/>
</dbReference>
<keyword evidence="12" id="KW-1185">Reference proteome</keyword>
<dbReference type="GO" id="GO:0004707">
    <property type="term" value="F:MAP kinase activity"/>
    <property type="evidence" value="ECO:0007669"/>
    <property type="project" value="UniProtKB-EC"/>
</dbReference>
<feature type="binding site" evidence="8">
    <location>
        <position position="150"/>
    </location>
    <ligand>
        <name>ATP</name>
        <dbReference type="ChEBI" id="CHEBI:30616"/>
    </ligand>
</feature>
<dbReference type="PROSITE" id="PS50011">
    <property type="entry name" value="PROTEIN_KINASE_DOM"/>
    <property type="match status" value="1"/>
</dbReference>
<gene>
    <name evidence="11" type="ORF">ACRE_043640</name>
</gene>
<name>A0A086T673_HAPC1</name>
<dbReference type="InterPro" id="IPR011009">
    <property type="entry name" value="Kinase-like_dom_sf"/>
</dbReference>
<evidence type="ECO:0000256" key="7">
    <source>
        <dbReference type="ARBA" id="ARBA00048130"/>
    </source>
</evidence>
<comment type="caution">
    <text evidence="11">The sequence shown here is derived from an EMBL/GenBank/DDBJ whole genome shotgun (WGS) entry which is preliminary data.</text>
</comment>
<evidence type="ECO:0000313" key="12">
    <source>
        <dbReference type="Proteomes" id="UP000029964"/>
    </source>
</evidence>
<comment type="similarity">
    <text evidence="9">Belongs to the protein kinase superfamily.</text>
</comment>
<protein>
    <recommendedName>
        <fullName evidence="1">mitogen-activated protein kinase</fullName>
        <ecNumber evidence="1">2.7.11.24</ecNumber>
    </recommendedName>
</protein>
<keyword evidence="5 8" id="KW-0067">ATP-binding</keyword>
<dbReference type="SMART" id="SM00220">
    <property type="entry name" value="S_TKc"/>
    <property type="match status" value="1"/>
</dbReference>
<keyword evidence="3 8" id="KW-0547">Nucleotide-binding</keyword>
<evidence type="ECO:0000256" key="5">
    <source>
        <dbReference type="ARBA" id="ARBA00022840"/>
    </source>
</evidence>
<comment type="catalytic activity">
    <reaction evidence="7">
        <text>L-seryl-[protein] + ATP = O-phospho-L-seryl-[protein] + ADP + H(+)</text>
        <dbReference type="Rhea" id="RHEA:17989"/>
        <dbReference type="Rhea" id="RHEA-COMP:9863"/>
        <dbReference type="Rhea" id="RHEA-COMP:11604"/>
        <dbReference type="ChEBI" id="CHEBI:15378"/>
        <dbReference type="ChEBI" id="CHEBI:29999"/>
        <dbReference type="ChEBI" id="CHEBI:30616"/>
        <dbReference type="ChEBI" id="CHEBI:83421"/>
        <dbReference type="ChEBI" id="CHEBI:456216"/>
        <dbReference type="EC" id="2.7.11.24"/>
    </reaction>
    <physiologicalReaction direction="left-to-right" evidence="7">
        <dbReference type="Rhea" id="RHEA:17990"/>
    </physiologicalReaction>
</comment>
<evidence type="ECO:0000313" key="11">
    <source>
        <dbReference type="EMBL" id="KFH44855.1"/>
    </source>
</evidence>
<evidence type="ECO:0000256" key="2">
    <source>
        <dbReference type="ARBA" id="ARBA00022679"/>
    </source>
</evidence>
<keyword evidence="9" id="KW-0723">Serine/threonine-protein kinase</keyword>
<dbReference type="PROSITE" id="PS00108">
    <property type="entry name" value="PROTEIN_KINASE_ST"/>
    <property type="match status" value="1"/>
</dbReference>
<dbReference type="InterPro" id="IPR000719">
    <property type="entry name" value="Prot_kinase_dom"/>
</dbReference>
<comment type="catalytic activity">
    <reaction evidence="6">
        <text>L-threonyl-[protein] + ATP = O-phospho-L-threonyl-[protein] + ADP + H(+)</text>
        <dbReference type="Rhea" id="RHEA:46608"/>
        <dbReference type="Rhea" id="RHEA-COMP:11060"/>
        <dbReference type="Rhea" id="RHEA-COMP:11605"/>
        <dbReference type="ChEBI" id="CHEBI:15378"/>
        <dbReference type="ChEBI" id="CHEBI:30013"/>
        <dbReference type="ChEBI" id="CHEBI:30616"/>
        <dbReference type="ChEBI" id="CHEBI:61977"/>
        <dbReference type="ChEBI" id="CHEBI:456216"/>
        <dbReference type="EC" id="2.7.11.24"/>
    </reaction>
    <physiologicalReaction direction="left-to-right" evidence="6">
        <dbReference type="Rhea" id="RHEA:46609"/>
    </physiologicalReaction>
</comment>
<dbReference type="Gene3D" id="1.10.510.10">
    <property type="entry name" value="Transferase(Phosphotransferase) domain 1"/>
    <property type="match status" value="1"/>
</dbReference>
<dbReference type="PROSITE" id="PS00107">
    <property type="entry name" value="PROTEIN_KINASE_ATP"/>
    <property type="match status" value="1"/>
</dbReference>
<feature type="domain" description="Protein kinase" evidence="10">
    <location>
        <begin position="120"/>
        <end position="371"/>
    </location>
</feature>
<dbReference type="GO" id="GO:0005524">
    <property type="term" value="F:ATP binding"/>
    <property type="evidence" value="ECO:0007669"/>
    <property type="project" value="UniProtKB-UniRule"/>
</dbReference>
<evidence type="ECO:0000256" key="6">
    <source>
        <dbReference type="ARBA" id="ARBA00047919"/>
    </source>
</evidence>
<dbReference type="InterPro" id="IPR017441">
    <property type="entry name" value="Protein_kinase_ATP_BS"/>
</dbReference>
<evidence type="ECO:0000256" key="9">
    <source>
        <dbReference type="RuleBase" id="RU000304"/>
    </source>
</evidence>
<dbReference type="EMBL" id="JPKY01000041">
    <property type="protein sequence ID" value="KFH44855.1"/>
    <property type="molecule type" value="Genomic_DNA"/>
</dbReference>
<keyword evidence="4 11" id="KW-0418">Kinase</keyword>
<dbReference type="PANTHER" id="PTHR48016">
    <property type="entry name" value="MAP KINASE KINASE KINASE SSK2-RELATED-RELATED"/>
    <property type="match status" value="1"/>
</dbReference>
<dbReference type="Pfam" id="PF00069">
    <property type="entry name" value="Pkinase"/>
    <property type="match status" value="1"/>
</dbReference>